<feature type="region of interest" description="Disordered" evidence="1">
    <location>
        <begin position="1"/>
        <end position="36"/>
    </location>
</feature>
<protein>
    <submittedName>
        <fullName evidence="3 4">Uncharacterized protein LOC110418779</fullName>
    </submittedName>
</protein>
<evidence type="ECO:0000313" key="4">
    <source>
        <dbReference type="RefSeq" id="XP_021287276.1"/>
    </source>
</evidence>
<reference evidence="3 4" key="1">
    <citation type="submission" date="2025-04" db="UniProtKB">
        <authorList>
            <consortium name="RefSeq"/>
        </authorList>
    </citation>
    <scope>IDENTIFICATION</scope>
    <source>
        <tissue evidence="3 4">Leaf</tissue>
    </source>
</reference>
<evidence type="ECO:0000313" key="3">
    <source>
        <dbReference type="RefSeq" id="XP_021287274.1"/>
    </source>
</evidence>
<feature type="compositionally biased region" description="Polar residues" evidence="1">
    <location>
        <begin position="132"/>
        <end position="150"/>
    </location>
</feature>
<dbReference type="PANTHER" id="PTHR36078:SF2">
    <property type="entry name" value="OS09G0473966 PROTEIN"/>
    <property type="match status" value="1"/>
</dbReference>
<dbReference type="OrthoDB" id="1669448at2759"/>
<accession>A0A6J1AL22</accession>
<dbReference type="RefSeq" id="XP_021287274.1">
    <property type="nucleotide sequence ID" value="XM_021431599.1"/>
</dbReference>
<sequence>MASANLPSTPPPPSPPSISASHSESSATIPTAVVPPQPQVDAAAQNGTLNDDDQKPQIADHFAVLDDPEQIEKYKNYEADYTRRLMAKYFSKKNFYGGNIFDEKTTIDSETILSSRWPCTRSFADPVHAFEDQTNGGSNSDAETPTNISNGKFPLKKNG</sequence>
<dbReference type="Proteomes" id="UP000504621">
    <property type="component" value="Unplaced"/>
</dbReference>
<dbReference type="RefSeq" id="XP_021287276.1">
    <property type="nucleotide sequence ID" value="XM_021431601.1"/>
</dbReference>
<dbReference type="AlphaFoldDB" id="A0A6J1AL22"/>
<evidence type="ECO:0000313" key="2">
    <source>
        <dbReference type="Proteomes" id="UP000504621"/>
    </source>
</evidence>
<proteinExistence type="predicted"/>
<evidence type="ECO:0000256" key="1">
    <source>
        <dbReference type="SAM" id="MobiDB-lite"/>
    </source>
</evidence>
<feature type="compositionally biased region" description="Low complexity" evidence="1">
    <location>
        <begin position="17"/>
        <end position="30"/>
    </location>
</feature>
<gene>
    <name evidence="3 4" type="primary">LOC110418779</name>
</gene>
<organism evidence="2 3">
    <name type="scientific">Herrania umbratica</name>
    <dbReference type="NCBI Taxonomy" id="108875"/>
    <lineage>
        <taxon>Eukaryota</taxon>
        <taxon>Viridiplantae</taxon>
        <taxon>Streptophyta</taxon>
        <taxon>Embryophyta</taxon>
        <taxon>Tracheophyta</taxon>
        <taxon>Spermatophyta</taxon>
        <taxon>Magnoliopsida</taxon>
        <taxon>eudicotyledons</taxon>
        <taxon>Gunneridae</taxon>
        <taxon>Pentapetalae</taxon>
        <taxon>rosids</taxon>
        <taxon>malvids</taxon>
        <taxon>Malvales</taxon>
        <taxon>Malvaceae</taxon>
        <taxon>Byttnerioideae</taxon>
        <taxon>Herrania</taxon>
    </lineage>
</organism>
<dbReference type="GeneID" id="110418779"/>
<name>A0A6J1AL22_9ROSI</name>
<dbReference type="PANTHER" id="PTHR36078">
    <property type="entry name" value="BNACNNG21220D PROTEIN"/>
    <property type="match status" value="1"/>
</dbReference>
<keyword evidence="2" id="KW-1185">Reference proteome</keyword>
<feature type="region of interest" description="Disordered" evidence="1">
    <location>
        <begin position="129"/>
        <end position="159"/>
    </location>
</feature>